<dbReference type="GO" id="GO:0006228">
    <property type="term" value="P:UTP biosynthetic process"/>
    <property type="evidence" value="ECO:0007669"/>
    <property type="project" value="InterPro"/>
</dbReference>
<sequence>MRPLQLTFAIIKPHVVKQPLVLETIRDMILTSNFKVVKTRRHAFTLKEAELFYEEHRNKFFYNRLVTFMTSGPSDFYILARDDAIKEWRKLMGPTKVFKTQFEAPDSIRGQFGLSDTRNATHGSDSPESVRKEVGLFFPHFDIENWYQEEEPKFRANQLEFIREFFIHKVIEDARTVKKTE</sequence>
<organism evidence="15 16">
    <name type="scientific">Zophobas morio</name>
    <dbReference type="NCBI Taxonomy" id="2755281"/>
    <lineage>
        <taxon>Eukaryota</taxon>
        <taxon>Metazoa</taxon>
        <taxon>Ecdysozoa</taxon>
        <taxon>Arthropoda</taxon>
        <taxon>Hexapoda</taxon>
        <taxon>Insecta</taxon>
        <taxon>Pterygota</taxon>
        <taxon>Neoptera</taxon>
        <taxon>Endopterygota</taxon>
        <taxon>Coleoptera</taxon>
        <taxon>Polyphaga</taxon>
        <taxon>Cucujiformia</taxon>
        <taxon>Tenebrionidae</taxon>
        <taxon>Zophobas</taxon>
    </lineage>
</organism>
<evidence type="ECO:0000256" key="4">
    <source>
        <dbReference type="ARBA" id="ARBA00022723"/>
    </source>
</evidence>
<dbReference type="PANTHER" id="PTHR46161:SF3">
    <property type="entry name" value="NUCLEOSIDE DIPHOSPHATE KINASE DDB_G0292928-RELATED"/>
    <property type="match status" value="1"/>
</dbReference>
<feature type="binding site" evidence="10">
    <location>
        <position position="89"/>
    </location>
    <ligand>
        <name>ATP</name>
        <dbReference type="ChEBI" id="CHEBI:30616"/>
    </ligand>
</feature>
<evidence type="ECO:0000256" key="13">
    <source>
        <dbReference type="SAM" id="MobiDB-lite"/>
    </source>
</evidence>
<feature type="binding site" evidence="10">
    <location>
        <position position="119"/>
    </location>
    <ligand>
        <name>ATP</name>
        <dbReference type="ChEBI" id="CHEBI:30616"/>
    </ligand>
</feature>
<comment type="similarity">
    <text evidence="1 10 11">Belongs to the NDK family.</text>
</comment>
<dbReference type="GO" id="GO:0006241">
    <property type="term" value="P:CTP biosynthetic process"/>
    <property type="evidence" value="ECO:0007669"/>
    <property type="project" value="InterPro"/>
</dbReference>
<evidence type="ECO:0000256" key="6">
    <source>
        <dbReference type="ARBA" id="ARBA00022777"/>
    </source>
</evidence>
<dbReference type="InterPro" id="IPR036850">
    <property type="entry name" value="NDK-like_dom_sf"/>
</dbReference>
<evidence type="ECO:0000256" key="5">
    <source>
        <dbReference type="ARBA" id="ARBA00022741"/>
    </source>
</evidence>
<dbReference type="PROSITE" id="PS51374">
    <property type="entry name" value="NDPK_LIKE"/>
    <property type="match status" value="1"/>
</dbReference>
<evidence type="ECO:0000256" key="11">
    <source>
        <dbReference type="RuleBase" id="RU004011"/>
    </source>
</evidence>
<dbReference type="Pfam" id="PF00334">
    <property type="entry name" value="NDK"/>
    <property type="match status" value="1"/>
</dbReference>
<dbReference type="Proteomes" id="UP001168821">
    <property type="component" value="Unassembled WGS sequence"/>
</dbReference>
<keyword evidence="9" id="KW-0546">Nucleotide metabolism</keyword>
<dbReference type="PANTHER" id="PTHR46161">
    <property type="entry name" value="NUCLEOSIDE DIPHOSPHATE KINASE"/>
    <property type="match status" value="1"/>
</dbReference>
<comment type="caution">
    <text evidence="15">The sequence shown here is derived from an EMBL/GenBank/DDBJ whole genome shotgun (WGS) entry which is preliminary data.</text>
</comment>
<keyword evidence="3 12" id="KW-0808">Transferase</keyword>
<feature type="compositionally biased region" description="Polar residues" evidence="13">
    <location>
        <begin position="114"/>
        <end position="127"/>
    </location>
</feature>
<dbReference type="GO" id="GO:0006183">
    <property type="term" value="P:GTP biosynthetic process"/>
    <property type="evidence" value="ECO:0007669"/>
    <property type="project" value="InterPro"/>
</dbReference>
<dbReference type="CDD" id="cd04414">
    <property type="entry name" value="NDPk6"/>
    <property type="match status" value="1"/>
</dbReference>
<keyword evidence="5 12" id="KW-0547">Nucleotide-binding</keyword>
<dbReference type="Gene3D" id="3.30.70.141">
    <property type="entry name" value="Nucleoside diphosphate kinase-like domain"/>
    <property type="match status" value="1"/>
</dbReference>
<evidence type="ECO:0000256" key="12">
    <source>
        <dbReference type="RuleBase" id="RU004013"/>
    </source>
</evidence>
<keyword evidence="2" id="KW-0963">Cytoplasm</keyword>
<name>A0AA38HXC2_9CUCU</name>
<evidence type="ECO:0000313" key="15">
    <source>
        <dbReference type="EMBL" id="KAJ3645017.1"/>
    </source>
</evidence>
<evidence type="ECO:0000313" key="16">
    <source>
        <dbReference type="Proteomes" id="UP001168821"/>
    </source>
</evidence>
<dbReference type="PROSITE" id="PS00469">
    <property type="entry name" value="NDPK"/>
    <property type="match status" value="1"/>
</dbReference>
<accession>A0AA38HXC2</accession>
<comment type="catalytic activity">
    <reaction evidence="12">
        <text>a 2'-deoxyribonucleoside 5'-diphosphate + ATP = a 2'-deoxyribonucleoside 5'-triphosphate + ADP</text>
        <dbReference type="Rhea" id="RHEA:44640"/>
        <dbReference type="ChEBI" id="CHEBI:30616"/>
        <dbReference type="ChEBI" id="CHEBI:61560"/>
        <dbReference type="ChEBI" id="CHEBI:73316"/>
        <dbReference type="ChEBI" id="CHEBI:456216"/>
        <dbReference type="EC" id="2.7.4.6"/>
    </reaction>
</comment>
<evidence type="ECO:0000256" key="2">
    <source>
        <dbReference type="ARBA" id="ARBA00022490"/>
    </source>
</evidence>
<keyword evidence="6 12" id="KW-0418">Kinase</keyword>
<evidence type="ECO:0000259" key="14">
    <source>
        <dbReference type="SMART" id="SM00562"/>
    </source>
</evidence>
<evidence type="ECO:0000256" key="10">
    <source>
        <dbReference type="PROSITE-ProRule" id="PRU00706"/>
    </source>
</evidence>
<gene>
    <name evidence="15" type="ORF">Zmor_022710</name>
</gene>
<feature type="binding site" evidence="10">
    <location>
        <position position="95"/>
    </location>
    <ligand>
        <name>ATP</name>
        <dbReference type="ChEBI" id="CHEBI:30616"/>
    </ligand>
</feature>
<dbReference type="AlphaFoldDB" id="A0AA38HXC2"/>
<feature type="active site" description="Pros-phosphohistidine intermediate" evidence="10">
    <location>
        <position position="122"/>
    </location>
</feature>
<dbReference type="InterPro" id="IPR001564">
    <property type="entry name" value="Nucleoside_diP_kinase"/>
</dbReference>
<dbReference type="EC" id="2.7.4.6" evidence="12"/>
<dbReference type="InterPro" id="IPR037994">
    <property type="entry name" value="NDPk6"/>
</dbReference>
<evidence type="ECO:0000256" key="9">
    <source>
        <dbReference type="ARBA" id="ARBA00023080"/>
    </source>
</evidence>
<protein>
    <recommendedName>
        <fullName evidence="12">Nucleoside diphosphate kinase</fullName>
        <ecNumber evidence="12">2.7.4.6</ecNumber>
    </recommendedName>
</protein>
<evidence type="ECO:0000256" key="8">
    <source>
        <dbReference type="ARBA" id="ARBA00022842"/>
    </source>
</evidence>
<feature type="region of interest" description="Disordered" evidence="13">
    <location>
        <begin position="109"/>
        <end position="128"/>
    </location>
</feature>
<dbReference type="SMART" id="SM00562">
    <property type="entry name" value="NDK"/>
    <property type="match status" value="1"/>
</dbReference>
<keyword evidence="8" id="KW-0460">Magnesium</keyword>
<dbReference type="EMBL" id="JALNTZ010000007">
    <property type="protein sequence ID" value="KAJ3645017.1"/>
    <property type="molecule type" value="Genomic_DNA"/>
</dbReference>
<dbReference type="SUPFAM" id="SSF54919">
    <property type="entry name" value="Nucleoside diphosphate kinase, NDK"/>
    <property type="match status" value="1"/>
</dbReference>
<evidence type="ECO:0000256" key="3">
    <source>
        <dbReference type="ARBA" id="ARBA00022679"/>
    </source>
</evidence>
<dbReference type="GO" id="GO:0004550">
    <property type="term" value="F:nucleoside diphosphate kinase activity"/>
    <property type="evidence" value="ECO:0007669"/>
    <property type="project" value="UniProtKB-EC"/>
</dbReference>
<dbReference type="InterPro" id="IPR034907">
    <property type="entry name" value="NDK-like_dom"/>
</dbReference>
<feature type="binding site" evidence="10">
    <location>
        <position position="12"/>
    </location>
    <ligand>
        <name>ATP</name>
        <dbReference type="ChEBI" id="CHEBI:30616"/>
    </ligand>
</feature>
<proteinExistence type="inferred from homology"/>
<dbReference type="InterPro" id="IPR023005">
    <property type="entry name" value="Nucleoside_diP_kinase_AS"/>
</dbReference>
<dbReference type="PRINTS" id="PR01243">
    <property type="entry name" value="NUCDPKINASE"/>
</dbReference>
<feature type="binding site" evidence="10">
    <location>
        <position position="61"/>
    </location>
    <ligand>
        <name>ATP</name>
        <dbReference type="ChEBI" id="CHEBI:30616"/>
    </ligand>
</feature>
<dbReference type="GO" id="GO:0046872">
    <property type="term" value="F:metal ion binding"/>
    <property type="evidence" value="ECO:0007669"/>
    <property type="project" value="UniProtKB-KW"/>
</dbReference>
<keyword evidence="16" id="KW-1185">Reference proteome</keyword>
<reference evidence="15" key="1">
    <citation type="journal article" date="2023" name="G3 (Bethesda)">
        <title>Whole genome assemblies of Zophobas morio and Tenebrio molitor.</title>
        <authorList>
            <person name="Kaur S."/>
            <person name="Stinson S.A."/>
            <person name="diCenzo G.C."/>
        </authorList>
    </citation>
    <scope>NUCLEOTIDE SEQUENCE</scope>
    <source>
        <strain evidence="15">QUZm001</strain>
    </source>
</reference>
<keyword evidence="7 12" id="KW-0067">ATP-binding</keyword>
<evidence type="ECO:0000256" key="1">
    <source>
        <dbReference type="ARBA" id="ARBA00008142"/>
    </source>
</evidence>
<evidence type="ECO:0000256" key="7">
    <source>
        <dbReference type="ARBA" id="ARBA00022840"/>
    </source>
</evidence>
<feature type="domain" description="Nucleoside diphosphate kinase-like" evidence="14">
    <location>
        <begin position="4"/>
        <end position="145"/>
    </location>
</feature>
<dbReference type="GO" id="GO:0005524">
    <property type="term" value="F:ATP binding"/>
    <property type="evidence" value="ECO:0007669"/>
    <property type="project" value="UniProtKB-KW"/>
</dbReference>
<feature type="binding site" evidence="10">
    <location>
        <position position="109"/>
    </location>
    <ligand>
        <name>ATP</name>
        <dbReference type="ChEBI" id="CHEBI:30616"/>
    </ligand>
</feature>
<keyword evidence="4" id="KW-0479">Metal-binding</keyword>